<dbReference type="PANTHER" id="PTHR35908:SF1">
    <property type="entry name" value="CONSERVED PROTEIN"/>
    <property type="match status" value="1"/>
</dbReference>
<dbReference type="Pfam" id="PF18029">
    <property type="entry name" value="Glyoxalase_6"/>
    <property type="match status" value="1"/>
</dbReference>
<reference evidence="3" key="2">
    <citation type="journal article" date="2019" name="Nucleic Acids Res.">
        <title>Identification of a novel structure-specific endonuclease AziN that contributes to the repair of azinomycin B-mediated DNA interstrand crosslinks.</title>
        <authorList>
            <person name="Chen X."/>
            <person name="Sun Y."/>
            <person name="Wang S."/>
            <person name="Ying K."/>
            <person name="Xiao L."/>
            <person name="Liu K."/>
            <person name="Zuo X."/>
            <person name="He J."/>
        </authorList>
    </citation>
    <scope>NUCLEOTIDE SEQUENCE</scope>
    <source>
        <strain evidence="3">ATCC 33158</strain>
    </source>
</reference>
<evidence type="ECO:0000313" key="3">
    <source>
        <dbReference type="EMBL" id="QGP74535.1"/>
    </source>
</evidence>
<dbReference type="InterPro" id="IPR041581">
    <property type="entry name" value="Glyoxalase_6"/>
</dbReference>
<evidence type="ECO:0000259" key="1">
    <source>
        <dbReference type="Pfam" id="PF18029"/>
    </source>
</evidence>
<accession>B4XYD0</accession>
<dbReference type="EMBL" id="EU240558">
    <property type="protein sequence ID" value="ABY83176.1"/>
    <property type="molecule type" value="Genomic_DNA"/>
</dbReference>
<name>B4XYD0_STREG</name>
<dbReference type="SUPFAM" id="SSF54593">
    <property type="entry name" value="Glyoxalase/Bleomycin resistance protein/Dihydroxybiphenyl dioxygenase"/>
    <property type="match status" value="1"/>
</dbReference>
<dbReference type="PANTHER" id="PTHR35908">
    <property type="entry name" value="HYPOTHETICAL FUSION PROTEIN"/>
    <property type="match status" value="1"/>
</dbReference>
<reference evidence="2" key="1">
    <citation type="journal article" date="2008" name="Chem. Biol.">
        <title>Characterization of the azinomycin B biosynthetic gene cluster revealing a different iterative type I polyketide synthase for naphthoate biosynthesis.</title>
        <authorList>
            <person name="Zhao Q."/>
            <person name="He Q."/>
            <person name="Ding W."/>
            <person name="Tang M."/>
            <person name="Kang Q."/>
            <person name="Yu Y."/>
            <person name="Deng W."/>
            <person name="Zhang Q."/>
            <person name="Fang J."/>
            <person name="Tang G."/>
            <person name="Liu W."/>
        </authorList>
    </citation>
    <scope>NUCLEOTIDE SEQUENCE</scope>
    <source>
        <strain evidence="2">NRRL 2485</strain>
    </source>
</reference>
<proteinExistence type="predicted"/>
<dbReference type="InterPro" id="IPR029068">
    <property type="entry name" value="Glyas_Bleomycin-R_OHBP_Dase"/>
</dbReference>
<sequence length="128" mass="14056">MSDRVQVTVDAHDPRALSSFWSAALGYVHVGAEGERDTRAVLEDPEGRGYRLSFRRVPEAEGTGNRLSIAVHPAPGLTGEERMTALEAECERLLALGATRVRRQEPASVIDTGHIVMTDLEGNEFRLE</sequence>
<feature type="domain" description="Glyoxalase-like" evidence="1">
    <location>
        <begin position="6"/>
        <end position="127"/>
    </location>
</feature>
<dbReference type="Gene3D" id="3.10.180.10">
    <property type="entry name" value="2,3-Dihydroxybiphenyl 1,2-Dioxygenase, domain 1"/>
    <property type="match status" value="1"/>
</dbReference>
<dbReference type="AlphaFoldDB" id="B4XYD0"/>
<protein>
    <submittedName>
        <fullName evidence="2">Azi38</fullName>
    </submittedName>
    <submittedName>
        <fullName evidence="3">AziN</fullName>
    </submittedName>
</protein>
<organism evidence="2">
    <name type="scientific">Streptomyces sahachiroi</name>
    <dbReference type="NCBI Taxonomy" id="285525"/>
    <lineage>
        <taxon>Bacteria</taxon>
        <taxon>Bacillati</taxon>
        <taxon>Actinomycetota</taxon>
        <taxon>Actinomycetes</taxon>
        <taxon>Kitasatosporales</taxon>
        <taxon>Streptomycetaceae</taxon>
        <taxon>Streptomyces</taxon>
    </lineage>
</organism>
<dbReference type="EMBL" id="MK453398">
    <property type="protein sequence ID" value="QGP74535.1"/>
    <property type="molecule type" value="Genomic_DNA"/>
</dbReference>
<dbReference type="SMR" id="B4XYD0"/>
<evidence type="ECO:0000313" key="2">
    <source>
        <dbReference type="EMBL" id="ABY83176.1"/>
    </source>
</evidence>
<gene>
    <name evidence="2" type="primary">azi38</name>
    <name evidence="3" type="synonym">Azi38</name>
    <name evidence="3" type="synonym">aziN</name>
</gene>